<evidence type="ECO:0000313" key="3">
    <source>
        <dbReference type="Proteomes" id="UP000199705"/>
    </source>
</evidence>
<dbReference type="STRING" id="551996.SAMN05192573_11123"/>
<evidence type="ECO:0000313" key="2">
    <source>
        <dbReference type="EMBL" id="SDH60961.1"/>
    </source>
</evidence>
<name>A0A1G8DTQ1_9SPHI</name>
<feature type="transmembrane region" description="Helical" evidence="1">
    <location>
        <begin position="6"/>
        <end position="23"/>
    </location>
</feature>
<reference evidence="3" key="1">
    <citation type="submission" date="2016-10" db="EMBL/GenBank/DDBJ databases">
        <authorList>
            <person name="Varghese N."/>
            <person name="Submissions S."/>
        </authorList>
    </citation>
    <scope>NUCLEOTIDE SEQUENCE [LARGE SCALE GENOMIC DNA]</scope>
    <source>
        <strain evidence="3">Gh-67</strain>
    </source>
</reference>
<gene>
    <name evidence="2" type="ORF">SAMN05192573_11123</name>
</gene>
<dbReference type="EMBL" id="FNCG01000011">
    <property type="protein sequence ID" value="SDH60961.1"/>
    <property type="molecule type" value="Genomic_DNA"/>
</dbReference>
<proteinExistence type="predicted"/>
<keyword evidence="1" id="KW-0472">Membrane</keyword>
<keyword evidence="1" id="KW-0812">Transmembrane</keyword>
<dbReference type="AlphaFoldDB" id="A0A1G8DTQ1"/>
<organism evidence="2 3">
    <name type="scientific">Mucilaginibacter gossypii</name>
    <dbReference type="NCBI Taxonomy" id="551996"/>
    <lineage>
        <taxon>Bacteria</taxon>
        <taxon>Pseudomonadati</taxon>
        <taxon>Bacteroidota</taxon>
        <taxon>Sphingobacteriia</taxon>
        <taxon>Sphingobacteriales</taxon>
        <taxon>Sphingobacteriaceae</taxon>
        <taxon>Mucilaginibacter</taxon>
    </lineage>
</organism>
<protein>
    <submittedName>
        <fullName evidence="2">Uncharacterized protein</fullName>
    </submittedName>
</protein>
<keyword evidence="1" id="KW-1133">Transmembrane helix</keyword>
<accession>A0A1G8DTQ1</accession>
<dbReference type="Proteomes" id="UP000199705">
    <property type="component" value="Unassembled WGS sequence"/>
</dbReference>
<keyword evidence="3" id="KW-1185">Reference proteome</keyword>
<evidence type="ECO:0000256" key="1">
    <source>
        <dbReference type="SAM" id="Phobius"/>
    </source>
</evidence>
<sequence length="57" mass="6767">MQINYFTVGIVITLLITLIVWIVKTDRKDEKSFEQQIIDRELKPREHPKPQKADKAM</sequence>
<dbReference type="RefSeq" id="WP_176844512.1">
    <property type="nucleotide sequence ID" value="NZ_FNCG01000011.1"/>
</dbReference>